<dbReference type="AlphaFoldDB" id="W1NTL5"/>
<dbReference type="Proteomes" id="UP000017836">
    <property type="component" value="Unassembled WGS sequence"/>
</dbReference>
<dbReference type="Gramene" id="ERN00892">
    <property type="protein sequence ID" value="ERN00892"/>
    <property type="gene ID" value="AMTR_s00103p00140020"/>
</dbReference>
<gene>
    <name evidence="1" type="ORF">AMTR_s00103p00140020</name>
</gene>
<dbReference type="HOGENOM" id="CLU_2674414_0_0_1"/>
<reference evidence="2" key="1">
    <citation type="journal article" date="2013" name="Science">
        <title>The Amborella genome and the evolution of flowering plants.</title>
        <authorList>
            <consortium name="Amborella Genome Project"/>
        </authorList>
    </citation>
    <scope>NUCLEOTIDE SEQUENCE [LARGE SCALE GENOMIC DNA]</scope>
</reference>
<name>W1NTL5_AMBTC</name>
<evidence type="ECO:0000313" key="2">
    <source>
        <dbReference type="Proteomes" id="UP000017836"/>
    </source>
</evidence>
<accession>W1NTL5</accession>
<keyword evidence="2" id="KW-1185">Reference proteome</keyword>
<sequence length="75" mass="8280">MVSHFFSSVPLQQICGPDIFGLQWLVLVTTKSNLLVSPPLISRATSEKPDAKKFQIKEMISSLDDIINVNFNGSS</sequence>
<organism evidence="1 2">
    <name type="scientific">Amborella trichopoda</name>
    <dbReference type="NCBI Taxonomy" id="13333"/>
    <lineage>
        <taxon>Eukaryota</taxon>
        <taxon>Viridiplantae</taxon>
        <taxon>Streptophyta</taxon>
        <taxon>Embryophyta</taxon>
        <taxon>Tracheophyta</taxon>
        <taxon>Spermatophyta</taxon>
        <taxon>Magnoliopsida</taxon>
        <taxon>Amborellales</taxon>
        <taxon>Amborellaceae</taxon>
        <taxon>Amborella</taxon>
    </lineage>
</organism>
<proteinExistence type="predicted"/>
<dbReference type="EMBL" id="KI394805">
    <property type="protein sequence ID" value="ERN00892.1"/>
    <property type="molecule type" value="Genomic_DNA"/>
</dbReference>
<evidence type="ECO:0000313" key="1">
    <source>
        <dbReference type="EMBL" id="ERN00892.1"/>
    </source>
</evidence>
<protein>
    <submittedName>
        <fullName evidence="1">Uncharacterized protein</fullName>
    </submittedName>
</protein>